<evidence type="ECO:0000256" key="2">
    <source>
        <dbReference type="ARBA" id="ARBA00022450"/>
    </source>
</evidence>
<reference evidence="6" key="1">
    <citation type="submission" date="2014-12" db="EMBL/GenBank/DDBJ databases">
        <title>Genome sequence of Clostridium beijerinckii strain 59B.</title>
        <authorList>
            <person name="Little G.T."/>
            <person name="Minton N.P."/>
        </authorList>
    </citation>
    <scope>NUCLEOTIDE SEQUENCE [LARGE SCALE GENOMIC DNA]</scope>
    <source>
        <strain evidence="6">59B</strain>
    </source>
</reference>
<evidence type="ECO:0000313" key="5">
    <source>
        <dbReference type="EMBL" id="AJH00677.1"/>
    </source>
</evidence>
<dbReference type="STRING" id="1520.LF65_04135"/>
<dbReference type="GO" id="GO:0005737">
    <property type="term" value="C:cytoplasm"/>
    <property type="evidence" value="ECO:0007669"/>
    <property type="project" value="TreeGrafter"/>
</dbReference>
<dbReference type="OrthoDB" id="9803968at2"/>
<dbReference type="KEGG" id="cbei:LF65_04135"/>
<dbReference type="SUPFAM" id="SSF51735">
    <property type="entry name" value="NAD(P)-binding Rossmann-fold domains"/>
    <property type="match status" value="1"/>
</dbReference>
<dbReference type="Gene3D" id="3.30.559.10">
    <property type="entry name" value="Chloramphenicol acetyltransferase-like domain"/>
    <property type="match status" value="1"/>
</dbReference>
<dbReference type="InterPro" id="IPR000873">
    <property type="entry name" value="AMP-dep_synth/lig_dom"/>
</dbReference>
<protein>
    <recommendedName>
        <fullName evidence="4">Carrier domain-containing protein</fullName>
    </recommendedName>
</protein>
<dbReference type="Pfam" id="PF00501">
    <property type="entry name" value="AMP-binding"/>
    <property type="match status" value="1"/>
</dbReference>
<dbReference type="InterPro" id="IPR045851">
    <property type="entry name" value="AMP-bd_C_sf"/>
</dbReference>
<dbReference type="InterPro" id="IPR001242">
    <property type="entry name" value="Condensation_dom"/>
</dbReference>
<keyword evidence="3" id="KW-0597">Phosphoprotein</keyword>
<dbReference type="RefSeq" id="WP_041898584.1">
    <property type="nucleotide sequence ID" value="NZ_CP010086.2"/>
</dbReference>
<dbReference type="SUPFAM" id="SSF52777">
    <property type="entry name" value="CoA-dependent acyltransferases"/>
    <property type="match status" value="2"/>
</dbReference>
<name>A0A0B5QQZ6_CLOBE</name>
<dbReference type="PANTHER" id="PTHR45527:SF1">
    <property type="entry name" value="FATTY ACID SYNTHASE"/>
    <property type="match status" value="1"/>
</dbReference>
<dbReference type="InterPro" id="IPR009081">
    <property type="entry name" value="PP-bd_ACP"/>
</dbReference>
<evidence type="ECO:0000313" key="6">
    <source>
        <dbReference type="Proteomes" id="UP000031866"/>
    </source>
</evidence>
<dbReference type="Gene3D" id="3.30.300.30">
    <property type="match status" value="1"/>
</dbReference>
<feature type="domain" description="Carrier" evidence="4">
    <location>
        <begin position="1629"/>
        <end position="1704"/>
    </location>
</feature>
<dbReference type="Pfam" id="PF08659">
    <property type="entry name" value="KR"/>
    <property type="match status" value="1"/>
</dbReference>
<dbReference type="GO" id="GO:0043041">
    <property type="term" value="P:amino acid activation for nonribosomal peptide biosynthetic process"/>
    <property type="evidence" value="ECO:0007669"/>
    <property type="project" value="TreeGrafter"/>
</dbReference>
<proteinExistence type="predicted"/>
<evidence type="ECO:0000256" key="1">
    <source>
        <dbReference type="ARBA" id="ARBA00001957"/>
    </source>
</evidence>
<dbReference type="InterPro" id="IPR042099">
    <property type="entry name" value="ANL_N_sf"/>
</dbReference>
<dbReference type="InterPro" id="IPR036291">
    <property type="entry name" value="NAD(P)-bd_dom_sf"/>
</dbReference>
<dbReference type="InterPro" id="IPR036736">
    <property type="entry name" value="ACP-like_sf"/>
</dbReference>
<dbReference type="Gene3D" id="1.10.1200.10">
    <property type="entry name" value="ACP-like"/>
    <property type="match status" value="1"/>
</dbReference>
<dbReference type="Gene3D" id="3.30.559.30">
    <property type="entry name" value="Nonribosomal peptide synthetase, condensation domain"/>
    <property type="match status" value="1"/>
</dbReference>
<dbReference type="Pfam" id="PF00668">
    <property type="entry name" value="Condensation"/>
    <property type="match status" value="1"/>
</dbReference>
<gene>
    <name evidence="5" type="ORF">LF65_04135</name>
</gene>
<dbReference type="Pfam" id="PF00550">
    <property type="entry name" value="PP-binding"/>
    <property type="match status" value="1"/>
</dbReference>
<evidence type="ECO:0000256" key="3">
    <source>
        <dbReference type="ARBA" id="ARBA00022553"/>
    </source>
</evidence>
<sequence>MEQIGERIKKLDSKRKKEFVSLLQKEGRKYNIYPLSSEQKRMWYLYKIERTNPYYNVLFKINFNKGISSDVIKKALAKIVKKNSILRTMIIEIEEYVYQSIASHVEIPLECEKCNVSEWKDIYNKAALEEKNKPFDLENEIPIRFRLYELSDNKKELIIVIHHMFTDGWSMGLFRKELQKICMNYLLDEDREEKVIDKKYSYIDYVNWQQKKDMSNELDYWMKRLNNANMFTKLPTDFRRPKEEVFDGKNLKKVFTKAESNEVRNFAKANKVSVYTFFLSCFYLALSKMCNQNKLTVGTPVLNRVEETFHNVMGCFANTIVLSQNISESRTFLELLKNVNVMVLEGMEYQSLPFEILVEKIGVKREKNINPIFQVMFNMENDKLFGNEKYDDCVGQIDIPNINSKVQFDLICGILEKSGEYSIGFAYKTCLFSEETMLKALDLYKKIVKHYIKESEDFLTLNFAEAESYIFSSYEEKVRDKISNILQEEDSLFVNKVVYYNNKYFIYYCNNKNITADKLMEKIKQYTELEVVFVRLIDFIYDELGEIDETILINQSKKLDNKVEKYKDEDILNNCDYYEFEHDVYEREYINDDVLIKDNKKDMEIKKQDEKYSLLSGGELSEIEHKTLADLLLNVEEKFLGKKIYTIQYGGKESIFTYEELIKSAKIIASNLRKQGVQEGSFVVLQIEKLEEFIKTFWGCVLAGAVVIPLGLPQNLKYRDDEAATKKLLYVCEILTNAFLACGEKVKKELDKFNTKVKVKEIIKTEELLADNRETFRKASIGENDIAMLLFTSGSTGMPKGVKLSHRNIVKRSQTTCKRYDFNEEEISLNWMPLDHVGGIVMFHILDIYNRSDQVQVETNEILRNPINWLLLLDKYQVTITWAPNFAYGLILEERKLVEALKISLKNCKFILNGGEAINYSACQEFMDLLARFKLSKNAMYPSWGMTETSSGILFSDRFGQVLYKNSVAVGTPSDGVKAKIIDENGAIVQVGRIGKLLVAGETINQGYYKNEEENKKCFPGNGWFDTGDLAIIKDGEIVITGRNKDIFIVNGVNISCLEVEKEIEQIDGIMSGGVACCPIKNEATNKDKVVIFYSITEGSEERQQEIHKNIQERLSENFGVYVDEFVPIEEKNMPRTSIGKIEKKKLENLYYSGNFKIVYASGQGGIINSFYNVNLQRQKLIYSNKIEIGTTVFVGSENNIKELKEIVQESKALEKVLFIELDNQKNNLNTKLKQVLISTSGKINMVLLECEEACSILSFITNAVSNSSLNRVKLLVLGEKKVNYSLIKGYMPAISVEHPNIFGKLCIINNKNDLKLIINELNDVYWNFKNFIYVEIINGVRYVEQLNRINLNKSNINLEKINEKTYVMLGGLGGIGFLLSKYLLREHKCRLILIGRKNHDEISQKLDILRKLGDVKYYKADLENKGNTKKALNDIEHLYGTFDGIINLIGDKKALEHWNNIDAYLIKNQTSETIFKGINTRVQVMHEIDDYLINKDGLEVIALSSVTALFGGNSFGAYSAASSYLLDYKLKNPNNKYKVIASSKWKNIGMSENESEDNVEVAKQLGYDVFDEKSGIKSIILMMLINDNKIIAGVNDLNYELGRFISVGEKFSALKLKENNKNKELNMNGNCQAENKMKNIWKNVLKLDDISLDAKFFEAGGNSLKSIYLISKINEEFETEISIVDLFQYPTIRQLSRKVEVFTVNESDVEDDDIKMIEI</sequence>
<evidence type="ECO:0000259" key="4">
    <source>
        <dbReference type="PROSITE" id="PS50075"/>
    </source>
</evidence>
<dbReference type="Gene3D" id="3.40.50.12780">
    <property type="entry name" value="N-terminal domain of ligase-like"/>
    <property type="match status" value="1"/>
</dbReference>
<keyword evidence="2" id="KW-0596">Phosphopantetheine</keyword>
<dbReference type="InterPro" id="IPR023213">
    <property type="entry name" value="CAT-like_dom_sf"/>
</dbReference>
<organism evidence="5 6">
    <name type="scientific">Clostridium beijerinckii</name>
    <name type="common">Clostridium MP</name>
    <dbReference type="NCBI Taxonomy" id="1520"/>
    <lineage>
        <taxon>Bacteria</taxon>
        <taxon>Bacillati</taxon>
        <taxon>Bacillota</taxon>
        <taxon>Clostridia</taxon>
        <taxon>Eubacteriales</taxon>
        <taxon>Clostridiaceae</taxon>
        <taxon>Clostridium</taxon>
    </lineage>
</organism>
<dbReference type="GO" id="GO:0031177">
    <property type="term" value="F:phosphopantetheine binding"/>
    <property type="evidence" value="ECO:0007669"/>
    <property type="project" value="TreeGrafter"/>
</dbReference>
<dbReference type="PROSITE" id="PS00455">
    <property type="entry name" value="AMP_BINDING"/>
    <property type="match status" value="1"/>
</dbReference>
<dbReference type="GO" id="GO:0003824">
    <property type="term" value="F:catalytic activity"/>
    <property type="evidence" value="ECO:0007669"/>
    <property type="project" value="InterPro"/>
</dbReference>
<dbReference type="SUPFAM" id="SSF47336">
    <property type="entry name" value="ACP-like"/>
    <property type="match status" value="1"/>
</dbReference>
<dbReference type="SUPFAM" id="SSF56801">
    <property type="entry name" value="Acetyl-CoA synthetase-like"/>
    <property type="match status" value="1"/>
</dbReference>
<dbReference type="InterPro" id="IPR013968">
    <property type="entry name" value="PKS_KR"/>
</dbReference>
<dbReference type="EMBL" id="CP010086">
    <property type="protein sequence ID" value="AJH00677.1"/>
    <property type="molecule type" value="Genomic_DNA"/>
</dbReference>
<dbReference type="Gene3D" id="3.40.50.720">
    <property type="entry name" value="NAD(P)-binding Rossmann-like Domain"/>
    <property type="match status" value="1"/>
</dbReference>
<accession>A0A0B5QQZ6</accession>
<dbReference type="InterPro" id="IPR020845">
    <property type="entry name" value="AMP-binding_CS"/>
</dbReference>
<dbReference type="PANTHER" id="PTHR45527">
    <property type="entry name" value="NONRIBOSOMAL PEPTIDE SYNTHETASE"/>
    <property type="match status" value="1"/>
</dbReference>
<dbReference type="GO" id="GO:0008610">
    <property type="term" value="P:lipid biosynthetic process"/>
    <property type="evidence" value="ECO:0007669"/>
    <property type="project" value="UniProtKB-ARBA"/>
</dbReference>
<dbReference type="SMART" id="SM00822">
    <property type="entry name" value="PKS_KR"/>
    <property type="match status" value="1"/>
</dbReference>
<dbReference type="Proteomes" id="UP000031866">
    <property type="component" value="Chromosome"/>
</dbReference>
<dbReference type="PROSITE" id="PS50075">
    <property type="entry name" value="CARRIER"/>
    <property type="match status" value="1"/>
</dbReference>
<comment type="cofactor">
    <cofactor evidence="1">
        <name>pantetheine 4'-phosphate</name>
        <dbReference type="ChEBI" id="CHEBI:47942"/>
    </cofactor>
</comment>
<dbReference type="GO" id="GO:0044550">
    <property type="term" value="P:secondary metabolite biosynthetic process"/>
    <property type="evidence" value="ECO:0007669"/>
    <property type="project" value="TreeGrafter"/>
</dbReference>
<dbReference type="InterPro" id="IPR057326">
    <property type="entry name" value="KR_dom"/>
</dbReference>